<sequence>MAKRRIEARGRPLPFCHQRPTLRGMTRTLLSIGHGYSAQALAKVLLAQGGWRIIGTTRSAEKAARLKADGIEALVWPGEDLTGALPQATHVLSSVSPDADGDAVLRALSPALAAEASRLDWVAYLSTTGVYGDHAGGWVDEDTPLAPSTRRGRWRKQAEAGWKGIPDLPLHIFRLAGIYGPGRGPFSKVRAGTARRIIKPGQVFSRIHVEDIAQTLAASIAKPRPGRIYNLCDDDPAPPQDVIAHAAGLLGMEVPKPIPFEDAELSPMARSFYAESKRVRNDRIKTELGVRLRYPDYRSGLAALLKAEVQGR</sequence>
<dbReference type="STRING" id="1387277.SAMN06295998_103160"/>
<evidence type="ECO:0000313" key="2">
    <source>
        <dbReference type="EMBL" id="SMC62340.1"/>
    </source>
</evidence>
<gene>
    <name evidence="2" type="ORF">SAMN06295998_103160</name>
</gene>
<protein>
    <submittedName>
        <fullName evidence="2">Nucleoside-diphosphate-sugar epimerase</fullName>
    </submittedName>
</protein>
<keyword evidence="3" id="KW-1185">Reference proteome</keyword>
<dbReference type="PANTHER" id="PTHR43574">
    <property type="entry name" value="EPIMERASE-RELATED"/>
    <property type="match status" value="1"/>
</dbReference>
<dbReference type="CDD" id="cd05266">
    <property type="entry name" value="SDR_a4"/>
    <property type="match status" value="1"/>
</dbReference>
<dbReference type="AlphaFoldDB" id="A0A1W2AP82"/>
<evidence type="ECO:0000313" key="3">
    <source>
        <dbReference type="Proteomes" id="UP000192330"/>
    </source>
</evidence>
<organism evidence="2 3">
    <name type="scientific">Primorskyibacter flagellatus</name>
    <dbReference type="NCBI Taxonomy" id="1387277"/>
    <lineage>
        <taxon>Bacteria</taxon>
        <taxon>Pseudomonadati</taxon>
        <taxon>Pseudomonadota</taxon>
        <taxon>Alphaproteobacteria</taxon>
        <taxon>Rhodobacterales</taxon>
        <taxon>Roseobacteraceae</taxon>
        <taxon>Primorskyibacter</taxon>
    </lineage>
</organism>
<dbReference type="Gene3D" id="3.40.50.720">
    <property type="entry name" value="NAD(P)-binding Rossmann-like Domain"/>
    <property type="match status" value="1"/>
</dbReference>
<dbReference type="Proteomes" id="UP000192330">
    <property type="component" value="Unassembled WGS sequence"/>
</dbReference>
<proteinExistence type="predicted"/>
<dbReference type="EMBL" id="FWYD01000003">
    <property type="protein sequence ID" value="SMC62340.1"/>
    <property type="molecule type" value="Genomic_DNA"/>
</dbReference>
<evidence type="ECO:0000256" key="1">
    <source>
        <dbReference type="ARBA" id="ARBA00023027"/>
    </source>
</evidence>
<accession>A0A1W2AP82</accession>
<name>A0A1W2AP82_9RHOB</name>
<dbReference type="SUPFAM" id="SSF51735">
    <property type="entry name" value="NAD(P)-binding Rossmann-fold domains"/>
    <property type="match status" value="1"/>
</dbReference>
<dbReference type="InterPro" id="IPR036291">
    <property type="entry name" value="NAD(P)-bd_dom_sf"/>
</dbReference>
<reference evidence="2 3" key="1">
    <citation type="submission" date="2017-04" db="EMBL/GenBank/DDBJ databases">
        <authorList>
            <person name="Afonso C.L."/>
            <person name="Miller P.J."/>
            <person name="Scott M.A."/>
            <person name="Spackman E."/>
            <person name="Goraichik I."/>
            <person name="Dimitrov K.M."/>
            <person name="Suarez D.L."/>
            <person name="Swayne D.E."/>
        </authorList>
    </citation>
    <scope>NUCLEOTIDE SEQUENCE [LARGE SCALE GENOMIC DNA]</scope>
    <source>
        <strain evidence="2 3">CGMCC 1.12644</strain>
    </source>
</reference>
<keyword evidence="1" id="KW-0520">NAD</keyword>